<protein>
    <recommendedName>
        <fullName evidence="4">BTB domain transcription factor</fullName>
    </recommendedName>
</protein>
<organism evidence="2 3">
    <name type="scientific">Coniochaeta ligniaria NRRL 30616</name>
    <dbReference type="NCBI Taxonomy" id="1408157"/>
    <lineage>
        <taxon>Eukaryota</taxon>
        <taxon>Fungi</taxon>
        <taxon>Dikarya</taxon>
        <taxon>Ascomycota</taxon>
        <taxon>Pezizomycotina</taxon>
        <taxon>Sordariomycetes</taxon>
        <taxon>Sordariomycetidae</taxon>
        <taxon>Coniochaetales</taxon>
        <taxon>Coniochaetaceae</taxon>
        <taxon>Coniochaeta</taxon>
    </lineage>
</organism>
<proteinExistence type="predicted"/>
<evidence type="ECO:0000256" key="1">
    <source>
        <dbReference type="SAM" id="MobiDB-lite"/>
    </source>
</evidence>
<sequence>MSPTTRAKAHAAEEAPDVAAGSKHQLADKDEPNRRRDNKSKNGHKAKEEQDEEQKSQPKRRDSKTKTTPGRKKSKSEPKAKEQDHEPDTTSDTKPASTSHTKSSSSILEKGIIYFFLRGRVNTDDPSSVNDIARTYFLLRPSSSPSSSKPTNLSRIIAVPKKTFPKTGRERWISFVEKTGASFQDLQDKFLAGNDYETKTRGTQHTPAAKPEAEGVYAVTTTGRESHLCYILTRPKELGEVQEKLGLKEKGSFIISTRNPEFPPPGGARLPEAPEFPEEIKKDFHSLRWAPTKPTHLDVEGAQILLVGESSGIEKATEPPKDQEKGEEDPREELEELAEEDEKRMEALSQDNSEAIFADLHASAEEYPDMQNTF</sequence>
<feature type="compositionally biased region" description="Basic and acidic residues" evidence="1">
    <location>
        <begin position="25"/>
        <end position="35"/>
    </location>
</feature>
<evidence type="ECO:0000313" key="2">
    <source>
        <dbReference type="EMBL" id="OIW30796.1"/>
    </source>
</evidence>
<keyword evidence="3" id="KW-1185">Reference proteome</keyword>
<dbReference type="AlphaFoldDB" id="A0A1J7JNA1"/>
<dbReference type="PANTHER" id="PTHR34776">
    <property type="entry name" value="F17F16.3 PROTEIN"/>
    <property type="match status" value="1"/>
</dbReference>
<evidence type="ECO:0000313" key="3">
    <source>
        <dbReference type="Proteomes" id="UP000182658"/>
    </source>
</evidence>
<feature type="compositionally biased region" description="Acidic residues" evidence="1">
    <location>
        <begin position="325"/>
        <end position="340"/>
    </location>
</feature>
<feature type="region of interest" description="Disordered" evidence="1">
    <location>
        <begin position="308"/>
        <end position="374"/>
    </location>
</feature>
<dbReference type="InParanoid" id="A0A1J7JNA1"/>
<dbReference type="Proteomes" id="UP000182658">
    <property type="component" value="Unassembled WGS sequence"/>
</dbReference>
<reference evidence="2 3" key="1">
    <citation type="submission" date="2016-10" db="EMBL/GenBank/DDBJ databases">
        <title>Draft genome sequence of Coniochaeta ligniaria NRRL30616, a lignocellulolytic fungus for bioabatement of inhibitors in plant biomass hydrolysates.</title>
        <authorList>
            <consortium name="DOE Joint Genome Institute"/>
            <person name="Jimenez D.J."/>
            <person name="Hector R.E."/>
            <person name="Riley R."/>
            <person name="Sun H."/>
            <person name="Grigoriev I.V."/>
            <person name="Van Elsas J.D."/>
            <person name="Nichols N.N."/>
        </authorList>
    </citation>
    <scope>NUCLEOTIDE SEQUENCE [LARGE SCALE GENOMIC DNA]</scope>
    <source>
        <strain evidence="2 3">NRRL 30616</strain>
    </source>
</reference>
<feature type="compositionally biased region" description="Basic and acidic residues" evidence="1">
    <location>
        <begin position="75"/>
        <end position="88"/>
    </location>
</feature>
<feature type="compositionally biased region" description="Basic and acidic residues" evidence="1">
    <location>
        <begin position="45"/>
        <end position="60"/>
    </location>
</feature>
<feature type="compositionally biased region" description="Basic and acidic residues" evidence="1">
    <location>
        <begin position="315"/>
        <end position="324"/>
    </location>
</feature>
<name>A0A1J7JNA1_9PEZI</name>
<dbReference type="EMBL" id="KV875096">
    <property type="protein sequence ID" value="OIW30796.1"/>
    <property type="molecule type" value="Genomic_DNA"/>
</dbReference>
<evidence type="ECO:0008006" key="4">
    <source>
        <dbReference type="Google" id="ProtNLM"/>
    </source>
</evidence>
<accession>A0A1J7JNA1</accession>
<feature type="region of interest" description="Disordered" evidence="1">
    <location>
        <begin position="1"/>
        <end position="105"/>
    </location>
</feature>
<gene>
    <name evidence="2" type="ORF">CONLIGDRAFT_660769</name>
</gene>
<dbReference type="OrthoDB" id="1028014at2759"/>
<dbReference type="PANTHER" id="PTHR34776:SF1">
    <property type="entry name" value="F17F16.3 PROTEIN"/>
    <property type="match status" value="1"/>
</dbReference>
<dbReference type="STRING" id="1408157.A0A1J7JNA1"/>
<feature type="compositionally biased region" description="Basic residues" evidence="1">
    <location>
        <begin position="61"/>
        <end position="74"/>
    </location>
</feature>